<dbReference type="Proteomes" id="UP000243904">
    <property type="component" value="Chromosome I"/>
</dbReference>
<feature type="transmembrane region" description="Helical" evidence="1">
    <location>
        <begin position="27"/>
        <end position="45"/>
    </location>
</feature>
<dbReference type="AlphaFoldDB" id="A0A1H1MRK2"/>
<feature type="transmembrane region" description="Helical" evidence="1">
    <location>
        <begin position="51"/>
        <end position="74"/>
    </location>
</feature>
<proteinExistence type="predicted"/>
<dbReference type="RefSeq" id="WP_146686087.1">
    <property type="nucleotide sequence ID" value="NZ_LT629750.1"/>
</dbReference>
<feature type="transmembrane region" description="Helical" evidence="1">
    <location>
        <begin position="86"/>
        <end position="105"/>
    </location>
</feature>
<gene>
    <name evidence="2" type="ORF">SAMN05444158_0330</name>
</gene>
<sequence length="407" mass="44200">MAGGDQRGALFRPTLPNHHSRVTNAELFFDLVFVFAVTQISHTLLGRFTPLGALQVTLLFLGVWWVWVYTTWITNWLDPELTPVRVLLFLLMLGGLVLSTSIPQAFESRGIWFAIAYAAMQVGRTIFLLVSIPRTQSSIRMNAVRILVWLSTSAVFWIGGGLAQGQSRLWLWMVALVIEYLSPAARFWVPKYGMSSIEDWAVEGGHMAERCAGFIIIALGESIVVTGATFADLSWTADNVTAFVSAFIGSIAMWWIYFHKGAEAGSERISKSSAPGRLARLAYTYLHMPIVAGIIVGAVADELVLNHPAGHSDAKTVLSAIGGPLLFLIGTILFKHAIRGWLQLSHGVGIVALAILAWFASDLSPLMLSIVTTAILIVVAVWETVSLQSGAGTFSSEVGAGSRKENA</sequence>
<evidence type="ECO:0000313" key="2">
    <source>
        <dbReference type="EMBL" id="SDR89270.1"/>
    </source>
</evidence>
<feature type="transmembrane region" description="Helical" evidence="1">
    <location>
        <begin position="169"/>
        <end position="189"/>
    </location>
</feature>
<feature type="transmembrane region" description="Helical" evidence="1">
    <location>
        <begin position="366"/>
        <end position="385"/>
    </location>
</feature>
<dbReference type="PANTHER" id="PTHR36840">
    <property type="entry name" value="BLL5714 PROTEIN"/>
    <property type="match status" value="1"/>
</dbReference>
<keyword evidence="1" id="KW-1133">Transmembrane helix</keyword>
<dbReference type="Pfam" id="PF06772">
    <property type="entry name" value="LtrA"/>
    <property type="match status" value="1"/>
</dbReference>
<accession>A0A1H1MRK2</accession>
<keyword evidence="1" id="KW-0472">Membrane</keyword>
<evidence type="ECO:0000313" key="3">
    <source>
        <dbReference type="Proteomes" id="UP000243904"/>
    </source>
</evidence>
<feature type="transmembrane region" description="Helical" evidence="1">
    <location>
        <begin position="144"/>
        <end position="163"/>
    </location>
</feature>
<dbReference type="PANTHER" id="PTHR36840:SF1">
    <property type="entry name" value="BLL5714 PROTEIN"/>
    <property type="match status" value="1"/>
</dbReference>
<feature type="transmembrane region" description="Helical" evidence="1">
    <location>
        <begin position="316"/>
        <end position="334"/>
    </location>
</feature>
<feature type="transmembrane region" description="Helical" evidence="1">
    <location>
        <begin position="341"/>
        <end position="360"/>
    </location>
</feature>
<organism evidence="2 3">
    <name type="scientific">Bradyrhizobium canariense</name>
    <dbReference type="NCBI Taxonomy" id="255045"/>
    <lineage>
        <taxon>Bacteria</taxon>
        <taxon>Pseudomonadati</taxon>
        <taxon>Pseudomonadota</taxon>
        <taxon>Alphaproteobacteria</taxon>
        <taxon>Hyphomicrobiales</taxon>
        <taxon>Nitrobacteraceae</taxon>
        <taxon>Bradyrhizobium</taxon>
    </lineage>
</organism>
<feature type="transmembrane region" description="Helical" evidence="1">
    <location>
        <begin position="111"/>
        <end position="132"/>
    </location>
</feature>
<feature type="transmembrane region" description="Helical" evidence="1">
    <location>
        <begin position="240"/>
        <end position="258"/>
    </location>
</feature>
<keyword evidence="1" id="KW-0812">Transmembrane</keyword>
<evidence type="ECO:0000256" key="1">
    <source>
        <dbReference type="SAM" id="Phobius"/>
    </source>
</evidence>
<dbReference type="InterPro" id="IPR010640">
    <property type="entry name" value="Low_temperature_requirement_A"/>
</dbReference>
<keyword evidence="3" id="KW-1185">Reference proteome</keyword>
<name>A0A1H1MRK2_9BRAD</name>
<feature type="transmembrane region" description="Helical" evidence="1">
    <location>
        <begin position="210"/>
        <end position="228"/>
    </location>
</feature>
<feature type="transmembrane region" description="Helical" evidence="1">
    <location>
        <begin position="278"/>
        <end position="300"/>
    </location>
</feature>
<reference evidence="3" key="1">
    <citation type="submission" date="2016-10" db="EMBL/GenBank/DDBJ databases">
        <authorList>
            <person name="Varghese N."/>
            <person name="Submissions S."/>
        </authorList>
    </citation>
    <scope>NUCLEOTIDE SEQUENCE [LARGE SCALE GENOMIC DNA]</scope>
    <source>
        <strain evidence="3">GAS369</strain>
    </source>
</reference>
<protein>
    <submittedName>
        <fullName evidence="2">Low temperature requirement protein LtrA</fullName>
    </submittedName>
</protein>
<dbReference type="EMBL" id="LT629750">
    <property type="protein sequence ID" value="SDR89270.1"/>
    <property type="molecule type" value="Genomic_DNA"/>
</dbReference>